<keyword evidence="5" id="KW-0862">Zinc</keyword>
<comment type="similarity">
    <text evidence="2">Belongs to the cation diffusion facilitator (CDF) transporter (TC 2.A.4) family. SLC30A subfamily.</text>
</comment>
<dbReference type="Proteomes" id="UP001201812">
    <property type="component" value="Unassembled WGS sequence"/>
</dbReference>
<dbReference type="Pfam" id="PF16916">
    <property type="entry name" value="ZT_dimer"/>
    <property type="match status" value="1"/>
</dbReference>
<dbReference type="SUPFAM" id="SSF161111">
    <property type="entry name" value="Cation efflux protein transmembrane domain-like"/>
    <property type="match status" value="1"/>
</dbReference>
<dbReference type="NCBIfam" id="TIGR01297">
    <property type="entry name" value="CDF"/>
    <property type="match status" value="1"/>
</dbReference>
<comment type="subcellular location">
    <subcellularLocation>
        <location evidence="1">Membrane</location>
        <topology evidence="1">Multi-pass membrane protein</topology>
    </subcellularLocation>
</comment>
<dbReference type="InterPro" id="IPR027469">
    <property type="entry name" value="Cation_efflux_TMD_sf"/>
</dbReference>
<dbReference type="GO" id="GO:0005886">
    <property type="term" value="C:plasma membrane"/>
    <property type="evidence" value="ECO:0007669"/>
    <property type="project" value="TreeGrafter"/>
</dbReference>
<organism evidence="12 13">
    <name type="scientific">Ditylenchus destructor</name>
    <dbReference type="NCBI Taxonomy" id="166010"/>
    <lineage>
        <taxon>Eukaryota</taxon>
        <taxon>Metazoa</taxon>
        <taxon>Ecdysozoa</taxon>
        <taxon>Nematoda</taxon>
        <taxon>Chromadorea</taxon>
        <taxon>Rhabditida</taxon>
        <taxon>Tylenchina</taxon>
        <taxon>Tylenchomorpha</taxon>
        <taxon>Sphaerularioidea</taxon>
        <taxon>Anguinidae</taxon>
        <taxon>Anguininae</taxon>
        <taxon>Ditylenchus</taxon>
    </lineage>
</organism>
<evidence type="ECO:0000256" key="2">
    <source>
        <dbReference type="ARBA" id="ARBA00008873"/>
    </source>
</evidence>
<dbReference type="InterPro" id="IPR002524">
    <property type="entry name" value="Cation_efflux"/>
</dbReference>
<keyword evidence="7" id="KW-0406">Ion transport</keyword>
<keyword evidence="4 9" id="KW-0812">Transmembrane</keyword>
<name>A0AAD4N2H2_9BILA</name>
<evidence type="ECO:0000256" key="6">
    <source>
        <dbReference type="ARBA" id="ARBA00022989"/>
    </source>
</evidence>
<dbReference type="InterPro" id="IPR050681">
    <property type="entry name" value="CDF/SLC30A"/>
</dbReference>
<gene>
    <name evidence="12" type="ORF">DdX_08944</name>
</gene>
<dbReference type="PANTHER" id="PTHR11562:SF84">
    <property type="entry name" value="LD05335P"/>
    <property type="match status" value="1"/>
</dbReference>
<evidence type="ECO:0000256" key="8">
    <source>
        <dbReference type="ARBA" id="ARBA00023136"/>
    </source>
</evidence>
<dbReference type="Pfam" id="PF01545">
    <property type="entry name" value="Cation_efflux"/>
    <property type="match status" value="1"/>
</dbReference>
<dbReference type="InterPro" id="IPR058533">
    <property type="entry name" value="Cation_efflux_TM"/>
</dbReference>
<evidence type="ECO:0000256" key="7">
    <source>
        <dbReference type="ARBA" id="ARBA00023065"/>
    </source>
</evidence>
<evidence type="ECO:0000313" key="12">
    <source>
        <dbReference type="EMBL" id="KAI1713430.1"/>
    </source>
</evidence>
<sequence length="358" mass="39689">MHPDENCALLESMDQHDEEEQFPNGITPSIINHCHALLLQKHEDRRAEKVLRIVAILSAVFIVLEFTGGYLANSLSIMTDAGHMLSDFLSFIVSIVMIRVSRKPASRRFPFGLARANFVGALMSVFVIWTLTTVLVIFATQRILSGQFEIEVNTMIVTACLSVIFNIIMVAFIKLYGRSRIGHCHGMIPHTTGESHASSNVNVRAAFIHILGDFMQSIGVLVAAICIKIFGWNIADPICTYIFSLVVMCTTIPVFKDIICVFMESIPSSINYSDVYRELMAIDGVIQVHSLQIWTVGQKETSLCAHLVIDAENAATGVFITKNADMAVKRIFGISYSAIQVELSDEFSTNCSYCKPLP</sequence>
<keyword evidence="6 9" id="KW-1133">Transmembrane helix</keyword>
<dbReference type="GO" id="GO:0005385">
    <property type="term" value="F:zinc ion transmembrane transporter activity"/>
    <property type="evidence" value="ECO:0007669"/>
    <property type="project" value="TreeGrafter"/>
</dbReference>
<feature type="transmembrane region" description="Helical" evidence="9">
    <location>
        <begin position="214"/>
        <end position="235"/>
    </location>
</feature>
<dbReference type="SUPFAM" id="SSF160240">
    <property type="entry name" value="Cation efflux protein cytoplasmic domain-like"/>
    <property type="match status" value="1"/>
</dbReference>
<dbReference type="GO" id="GO:0010043">
    <property type="term" value="P:response to zinc ion"/>
    <property type="evidence" value="ECO:0007669"/>
    <property type="project" value="TreeGrafter"/>
</dbReference>
<dbReference type="EMBL" id="JAKKPZ010000015">
    <property type="protein sequence ID" value="KAI1713430.1"/>
    <property type="molecule type" value="Genomic_DNA"/>
</dbReference>
<accession>A0AAD4N2H2</accession>
<evidence type="ECO:0000256" key="5">
    <source>
        <dbReference type="ARBA" id="ARBA00022906"/>
    </source>
</evidence>
<keyword evidence="8 9" id="KW-0472">Membrane</keyword>
<dbReference type="Gene3D" id="1.20.1510.10">
    <property type="entry name" value="Cation efflux protein transmembrane domain"/>
    <property type="match status" value="1"/>
</dbReference>
<evidence type="ECO:0000256" key="9">
    <source>
        <dbReference type="SAM" id="Phobius"/>
    </source>
</evidence>
<keyword evidence="3" id="KW-0813">Transport</keyword>
<feature type="domain" description="Cation efflux protein cytoplasmic" evidence="11">
    <location>
        <begin position="267"/>
        <end position="342"/>
    </location>
</feature>
<keyword evidence="5" id="KW-0864">Zinc transport</keyword>
<feature type="transmembrane region" description="Helical" evidence="9">
    <location>
        <begin position="152"/>
        <end position="173"/>
    </location>
</feature>
<evidence type="ECO:0000313" key="13">
    <source>
        <dbReference type="Proteomes" id="UP001201812"/>
    </source>
</evidence>
<evidence type="ECO:0000259" key="10">
    <source>
        <dbReference type="Pfam" id="PF01545"/>
    </source>
</evidence>
<keyword evidence="13" id="KW-1185">Reference proteome</keyword>
<feature type="transmembrane region" description="Helical" evidence="9">
    <location>
        <begin position="113"/>
        <end position="140"/>
    </location>
</feature>
<feature type="transmembrane region" description="Helical" evidence="9">
    <location>
        <begin position="84"/>
        <end position="101"/>
    </location>
</feature>
<comment type="caution">
    <text evidence="12">The sequence shown here is derived from an EMBL/GenBank/DDBJ whole genome shotgun (WGS) entry which is preliminary data.</text>
</comment>
<evidence type="ECO:0000256" key="3">
    <source>
        <dbReference type="ARBA" id="ARBA00022448"/>
    </source>
</evidence>
<protein>
    <submittedName>
        <fullName evidence="12">Cation efflux family domain-containing protein</fullName>
    </submittedName>
</protein>
<dbReference type="PANTHER" id="PTHR11562">
    <property type="entry name" value="CATION EFFLUX PROTEIN/ ZINC TRANSPORTER"/>
    <property type="match status" value="1"/>
</dbReference>
<evidence type="ECO:0000256" key="1">
    <source>
        <dbReference type="ARBA" id="ARBA00004141"/>
    </source>
</evidence>
<evidence type="ECO:0000259" key="11">
    <source>
        <dbReference type="Pfam" id="PF16916"/>
    </source>
</evidence>
<feature type="domain" description="Cation efflux protein transmembrane" evidence="10">
    <location>
        <begin position="53"/>
        <end position="257"/>
    </location>
</feature>
<dbReference type="AlphaFoldDB" id="A0AAD4N2H2"/>
<evidence type="ECO:0000256" key="4">
    <source>
        <dbReference type="ARBA" id="ARBA00022692"/>
    </source>
</evidence>
<feature type="transmembrane region" description="Helical" evidence="9">
    <location>
        <begin position="241"/>
        <end position="263"/>
    </location>
</feature>
<proteinExistence type="inferred from homology"/>
<dbReference type="InterPro" id="IPR027470">
    <property type="entry name" value="Cation_efflux_CTD"/>
</dbReference>
<feature type="transmembrane region" description="Helical" evidence="9">
    <location>
        <begin position="50"/>
        <end position="72"/>
    </location>
</feature>
<reference evidence="12" key="1">
    <citation type="submission" date="2022-01" db="EMBL/GenBank/DDBJ databases">
        <title>Genome Sequence Resource for Two Populations of Ditylenchus destructor, the Migratory Endoparasitic Phytonematode.</title>
        <authorList>
            <person name="Zhang H."/>
            <person name="Lin R."/>
            <person name="Xie B."/>
        </authorList>
    </citation>
    <scope>NUCLEOTIDE SEQUENCE</scope>
    <source>
        <strain evidence="12">BazhouSP</strain>
    </source>
</reference>
<dbReference type="InterPro" id="IPR036837">
    <property type="entry name" value="Cation_efflux_CTD_sf"/>
</dbReference>